<feature type="compositionally biased region" description="Polar residues" evidence="1">
    <location>
        <begin position="64"/>
        <end position="91"/>
    </location>
</feature>
<feature type="compositionally biased region" description="Low complexity" evidence="1">
    <location>
        <begin position="51"/>
        <end position="63"/>
    </location>
</feature>
<evidence type="ECO:0000313" key="2">
    <source>
        <dbReference type="EMBL" id="VEL40124.1"/>
    </source>
</evidence>
<reference evidence="2" key="1">
    <citation type="submission" date="2018-11" db="EMBL/GenBank/DDBJ databases">
        <authorList>
            <consortium name="Pathogen Informatics"/>
        </authorList>
    </citation>
    <scope>NUCLEOTIDE SEQUENCE</scope>
</reference>
<dbReference type="Proteomes" id="UP000784294">
    <property type="component" value="Unassembled WGS sequence"/>
</dbReference>
<protein>
    <submittedName>
        <fullName evidence="2">Uncharacterized protein</fullName>
    </submittedName>
</protein>
<proteinExistence type="predicted"/>
<evidence type="ECO:0000313" key="3">
    <source>
        <dbReference type="Proteomes" id="UP000784294"/>
    </source>
</evidence>
<feature type="region of interest" description="Disordered" evidence="1">
    <location>
        <begin position="28"/>
        <end position="100"/>
    </location>
</feature>
<feature type="non-terminal residue" evidence="2">
    <location>
        <position position="159"/>
    </location>
</feature>
<dbReference type="EMBL" id="CAAALY010263778">
    <property type="protein sequence ID" value="VEL40124.1"/>
    <property type="molecule type" value="Genomic_DNA"/>
</dbReference>
<comment type="caution">
    <text evidence="2">The sequence shown here is derived from an EMBL/GenBank/DDBJ whole genome shotgun (WGS) entry which is preliminary data.</text>
</comment>
<sequence>MLPARPFGGLLPIEEAMREQNQLAPVWQLNTGSGNTSTRLSQTNSTPLGNRSSVTSSLLSRTSQFASSSEGSSNLNLASSTRPSGANSSVTEPRDIDRTLGPAFRNADGSQADAELLSSAQVVLRDGVKTGSHDNLPTVSTSLTTFTFSTAKTTSSPTL</sequence>
<keyword evidence="3" id="KW-1185">Reference proteome</keyword>
<organism evidence="2 3">
    <name type="scientific">Protopolystoma xenopodis</name>
    <dbReference type="NCBI Taxonomy" id="117903"/>
    <lineage>
        <taxon>Eukaryota</taxon>
        <taxon>Metazoa</taxon>
        <taxon>Spiralia</taxon>
        <taxon>Lophotrochozoa</taxon>
        <taxon>Platyhelminthes</taxon>
        <taxon>Monogenea</taxon>
        <taxon>Polyopisthocotylea</taxon>
        <taxon>Polystomatidea</taxon>
        <taxon>Polystomatidae</taxon>
        <taxon>Protopolystoma</taxon>
    </lineage>
</organism>
<gene>
    <name evidence="2" type="ORF">PXEA_LOCUS33564</name>
</gene>
<evidence type="ECO:0000256" key="1">
    <source>
        <dbReference type="SAM" id="MobiDB-lite"/>
    </source>
</evidence>
<dbReference type="AlphaFoldDB" id="A0A448XMF4"/>
<accession>A0A448XMF4</accession>
<feature type="compositionally biased region" description="Polar residues" evidence="1">
    <location>
        <begin position="28"/>
        <end position="50"/>
    </location>
</feature>
<name>A0A448XMF4_9PLAT</name>